<evidence type="ECO:0000256" key="3">
    <source>
        <dbReference type="ARBA" id="ARBA00012865"/>
    </source>
</evidence>
<feature type="chain" id="PRO_5009853188" description="beta-lactamase" evidence="4">
    <location>
        <begin position="21"/>
        <end position="325"/>
    </location>
</feature>
<dbReference type="Pfam" id="PF13354">
    <property type="entry name" value="Beta-lactamase2"/>
    <property type="match status" value="1"/>
</dbReference>
<evidence type="ECO:0000256" key="2">
    <source>
        <dbReference type="ARBA" id="ARBA00009009"/>
    </source>
</evidence>
<name>A0A1L3ESC0_9GAMM</name>
<organism evidence="6 7">
    <name type="scientific">Luteibacter rhizovicinus DSM 16549</name>
    <dbReference type="NCBI Taxonomy" id="1440763"/>
    <lineage>
        <taxon>Bacteria</taxon>
        <taxon>Pseudomonadati</taxon>
        <taxon>Pseudomonadota</taxon>
        <taxon>Gammaproteobacteria</taxon>
        <taxon>Lysobacterales</taxon>
        <taxon>Rhodanobacteraceae</taxon>
        <taxon>Luteibacter</taxon>
    </lineage>
</organism>
<dbReference type="EC" id="3.5.2.6" evidence="3"/>
<evidence type="ECO:0000313" key="6">
    <source>
        <dbReference type="EMBL" id="APG03912.1"/>
    </source>
</evidence>
<accession>A0A1L3ESC0</accession>
<protein>
    <recommendedName>
        <fullName evidence="3">beta-lactamase</fullName>
        <ecNumber evidence="3">3.5.2.6</ecNumber>
    </recommendedName>
</protein>
<evidence type="ECO:0000256" key="1">
    <source>
        <dbReference type="ARBA" id="ARBA00001526"/>
    </source>
</evidence>
<reference evidence="7" key="1">
    <citation type="submission" date="2016-09" db="EMBL/GenBank/DDBJ databases">
        <authorList>
            <person name="Lysoe E."/>
        </authorList>
    </citation>
    <scope>NUCLEOTIDE SEQUENCE [LARGE SCALE GENOMIC DNA]</scope>
    <source>
        <strain evidence="7">LJ96T</strain>
    </source>
</reference>
<feature type="domain" description="Beta-lactamase class A catalytic" evidence="5">
    <location>
        <begin position="44"/>
        <end position="298"/>
    </location>
</feature>
<gene>
    <name evidence="6" type="ORF">BJI69_08330</name>
</gene>
<dbReference type="PRINTS" id="PR00118">
    <property type="entry name" value="BLACTAMASEA"/>
</dbReference>
<evidence type="ECO:0000259" key="5">
    <source>
        <dbReference type="Pfam" id="PF13354"/>
    </source>
</evidence>
<dbReference type="Gene3D" id="3.40.710.10">
    <property type="entry name" value="DD-peptidase/beta-lactamase superfamily"/>
    <property type="match status" value="1"/>
</dbReference>
<dbReference type="GO" id="GO:0030655">
    <property type="term" value="P:beta-lactam antibiotic catabolic process"/>
    <property type="evidence" value="ECO:0007669"/>
    <property type="project" value="InterPro"/>
</dbReference>
<dbReference type="Proteomes" id="UP000182987">
    <property type="component" value="Chromosome"/>
</dbReference>
<sequence length="325" mass="33850">MLMQTLRALVLSLAVGSAFAAPVDTRLQASLDRIASEARPGTLGIVVMDPSTGKSIKVNDGRSYLMMSAFKAPIAAAVLARVDSGELKLDQKVHLVPADIVPGSAVPSLGKRLEAGPLDVSVEEVLRAAVTQSDNTAVDALLRLLGGGHAATAFLESKGVHGMRIDMGERELSLMLNGLKPGEQPVAGESDEAANAREKKGFQAVLASKVDSTTLDAAATFLDKLQSGALVSSSSTNMLLGMMTAQVIPNRVRAGLPVGFQLADKTGTAGTYDDRLGAWNDMGIVTAPNGRRMVVAVFLSDSPAKPKQADAWFAEIGKAVAASMQ</sequence>
<proteinExistence type="inferred from homology"/>
<feature type="signal peptide" evidence="4">
    <location>
        <begin position="1"/>
        <end position="20"/>
    </location>
</feature>
<dbReference type="InterPro" id="IPR012338">
    <property type="entry name" value="Beta-lactam/transpept-like"/>
</dbReference>
<dbReference type="SUPFAM" id="SSF56601">
    <property type="entry name" value="beta-lactamase/transpeptidase-like"/>
    <property type="match status" value="1"/>
</dbReference>
<dbReference type="STRING" id="1440763.BJI69_08330"/>
<keyword evidence="7" id="KW-1185">Reference proteome</keyword>
<dbReference type="GO" id="GO:0046677">
    <property type="term" value="P:response to antibiotic"/>
    <property type="evidence" value="ECO:0007669"/>
    <property type="project" value="InterPro"/>
</dbReference>
<dbReference type="InterPro" id="IPR000871">
    <property type="entry name" value="Beta-lactam_class-A"/>
</dbReference>
<evidence type="ECO:0000256" key="4">
    <source>
        <dbReference type="SAM" id="SignalP"/>
    </source>
</evidence>
<evidence type="ECO:0000313" key="7">
    <source>
        <dbReference type="Proteomes" id="UP000182987"/>
    </source>
</evidence>
<dbReference type="NCBIfam" id="NF033103">
    <property type="entry name" value="bla_class_A"/>
    <property type="match status" value="1"/>
</dbReference>
<dbReference type="InterPro" id="IPR045155">
    <property type="entry name" value="Beta-lactam_cat"/>
</dbReference>
<dbReference type="KEGG" id="lrz:BJI69_08330"/>
<comment type="similarity">
    <text evidence="2">Belongs to the class-A beta-lactamase family.</text>
</comment>
<dbReference type="AlphaFoldDB" id="A0A1L3ESC0"/>
<keyword evidence="4" id="KW-0732">Signal</keyword>
<dbReference type="EMBL" id="CP017480">
    <property type="protein sequence ID" value="APG03912.1"/>
    <property type="molecule type" value="Genomic_DNA"/>
</dbReference>
<dbReference type="PANTHER" id="PTHR35333:SF3">
    <property type="entry name" value="BETA-LACTAMASE-TYPE TRANSPEPTIDASE FOLD CONTAINING PROTEIN"/>
    <property type="match status" value="1"/>
</dbReference>
<dbReference type="PANTHER" id="PTHR35333">
    <property type="entry name" value="BETA-LACTAMASE"/>
    <property type="match status" value="1"/>
</dbReference>
<comment type="catalytic activity">
    <reaction evidence="1">
        <text>a beta-lactam + H2O = a substituted beta-amino acid</text>
        <dbReference type="Rhea" id="RHEA:20401"/>
        <dbReference type="ChEBI" id="CHEBI:15377"/>
        <dbReference type="ChEBI" id="CHEBI:35627"/>
        <dbReference type="ChEBI" id="CHEBI:140347"/>
        <dbReference type="EC" id="3.5.2.6"/>
    </reaction>
</comment>
<dbReference type="GO" id="GO:0008800">
    <property type="term" value="F:beta-lactamase activity"/>
    <property type="evidence" value="ECO:0007669"/>
    <property type="project" value="UniProtKB-EC"/>
</dbReference>